<evidence type="ECO:0000313" key="1">
    <source>
        <dbReference type="EMBL" id="JAD20194.1"/>
    </source>
</evidence>
<protein>
    <submittedName>
        <fullName evidence="1">Uncharacterized protein</fullName>
    </submittedName>
</protein>
<organism evidence="1">
    <name type="scientific">Arundo donax</name>
    <name type="common">Giant reed</name>
    <name type="synonym">Donax arundinaceus</name>
    <dbReference type="NCBI Taxonomy" id="35708"/>
    <lineage>
        <taxon>Eukaryota</taxon>
        <taxon>Viridiplantae</taxon>
        <taxon>Streptophyta</taxon>
        <taxon>Embryophyta</taxon>
        <taxon>Tracheophyta</taxon>
        <taxon>Spermatophyta</taxon>
        <taxon>Magnoliopsida</taxon>
        <taxon>Liliopsida</taxon>
        <taxon>Poales</taxon>
        <taxon>Poaceae</taxon>
        <taxon>PACMAD clade</taxon>
        <taxon>Arundinoideae</taxon>
        <taxon>Arundineae</taxon>
        <taxon>Arundo</taxon>
    </lineage>
</organism>
<reference evidence="1" key="1">
    <citation type="submission" date="2014-09" db="EMBL/GenBank/DDBJ databases">
        <authorList>
            <person name="Magalhaes I.L.F."/>
            <person name="Oliveira U."/>
            <person name="Santos F.R."/>
            <person name="Vidigal T.H.D.A."/>
            <person name="Brescovit A.D."/>
            <person name="Santos A.J."/>
        </authorList>
    </citation>
    <scope>NUCLEOTIDE SEQUENCE</scope>
    <source>
        <tissue evidence="1">Shoot tissue taken approximately 20 cm above the soil surface</tissue>
    </source>
</reference>
<reference evidence="1" key="2">
    <citation type="journal article" date="2015" name="Data Brief">
        <title>Shoot transcriptome of the giant reed, Arundo donax.</title>
        <authorList>
            <person name="Barrero R.A."/>
            <person name="Guerrero F.D."/>
            <person name="Moolhuijzen P."/>
            <person name="Goolsby J.A."/>
            <person name="Tidwell J."/>
            <person name="Bellgard S.E."/>
            <person name="Bellgard M.I."/>
        </authorList>
    </citation>
    <scope>NUCLEOTIDE SEQUENCE</scope>
    <source>
        <tissue evidence="1">Shoot tissue taken approximately 20 cm above the soil surface</tissue>
    </source>
</reference>
<accession>A0A0A8Y343</accession>
<dbReference type="AlphaFoldDB" id="A0A0A8Y343"/>
<sequence length="85" mass="9726">MSGRLALTNGPEHVVLIARYIVFFKSSLLHITSCIYQLRGAATKESRHAKAFCCKCFLTRMAIRVTTIQMNIIRDIVYNLTDINY</sequence>
<name>A0A0A8Y343_ARUDO</name>
<dbReference type="EMBL" id="GBRH01277701">
    <property type="protein sequence ID" value="JAD20194.1"/>
    <property type="molecule type" value="Transcribed_RNA"/>
</dbReference>
<proteinExistence type="predicted"/>